<dbReference type="eggNOG" id="KOG0880">
    <property type="taxonomic scope" value="Eukaryota"/>
</dbReference>
<dbReference type="InParanoid" id="G8YI56"/>
<dbReference type="SUPFAM" id="SSF50891">
    <property type="entry name" value="Cyclophilin-like"/>
    <property type="match status" value="1"/>
</dbReference>
<name>G8YI56_PICSO</name>
<dbReference type="GO" id="GO:0006457">
    <property type="term" value="P:protein folding"/>
    <property type="evidence" value="ECO:0007669"/>
    <property type="project" value="TreeGrafter"/>
</dbReference>
<comment type="catalytic activity">
    <reaction evidence="1 4">
        <text>[protein]-peptidylproline (omega=180) = [protein]-peptidylproline (omega=0)</text>
        <dbReference type="Rhea" id="RHEA:16237"/>
        <dbReference type="Rhea" id="RHEA-COMP:10747"/>
        <dbReference type="Rhea" id="RHEA-COMP:10748"/>
        <dbReference type="ChEBI" id="CHEBI:83833"/>
        <dbReference type="ChEBI" id="CHEBI:83834"/>
        <dbReference type="EC" id="5.2.1.8"/>
    </reaction>
</comment>
<dbReference type="PRINTS" id="PR00153">
    <property type="entry name" value="CSAPPISMRASE"/>
</dbReference>
<evidence type="ECO:0000313" key="8">
    <source>
        <dbReference type="Proteomes" id="UP000005222"/>
    </source>
</evidence>
<dbReference type="STRING" id="559304.G8YI56"/>
<keyword evidence="2 4" id="KW-0697">Rotamase</keyword>
<dbReference type="Proteomes" id="UP000005222">
    <property type="component" value="Chromosome H"/>
</dbReference>
<dbReference type="Gene3D" id="2.40.100.10">
    <property type="entry name" value="Cyclophilin-like"/>
    <property type="match status" value="1"/>
</dbReference>
<keyword evidence="8" id="KW-1185">Reference proteome</keyword>
<proteinExistence type="inferred from homology"/>
<dbReference type="PANTHER" id="PTHR11071">
    <property type="entry name" value="PEPTIDYL-PROLYL CIS-TRANS ISOMERASE"/>
    <property type="match status" value="1"/>
</dbReference>
<dbReference type="AlphaFoldDB" id="G8YI56"/>
<evidence type="ECO:0000259" key="5">
    <source>
        <dbReference type="PROSITE" id="PS50072"/>
    </source>
</evidence>
<reference evidence="7" key="1">
    <citation type="submission" date="2011-10" db="EMBL/GenBank/DDBJ databases">
        <authorList>
            <person name="Genoscope - CEA"/>
        </authorList>
    </citation>
    <scope>NUCLEOTIDE SEQUENCE</scope>
</reference>
<comment type="function">
    <text evidence="4">PPIases accelerate the folding of proteins. It catalyzes the cis-trans isomerization of proline imidic peptide bonds in oligopeptides.</text>
</comment>
<dbReference type="HOGENOM" id="CLU_012062_4_1_1"/>
<gene>
    <name evidence="7" type="primary">Piso0_003459</name>
    <name evidence="6" type="ORF">GNLVRS01_PISO0G12788g</name>
    <name evidence="7" type="ORF">GNLVRS01_PISO0H12789g</name>
</gene>
<dbReference type="Proteomes" id="UP000005222">
    <property type="component" value="Chromosome G"/>
</dbReference>
<dbReference type="PROSITE" id="PS50072">
    <property type="entry name" value="CSA_PPIASE_2"/>
    <property type="match status" value="1"/>
</dbReference>
<reference evidence="8" key="2">
    <citation type="journal article" date="2012" name="G3 (Bethesda)">
        <title>Pichia sorbitophila, an interspecies yeast hybrid reveals early steps of genome resolution following polyploidization.</title>
        <authorList>
            <person name="Leh Louis V."/>
            <person name="Despons L."/>
            <person name="Friedrich A."/>
            <person name="Martin T."/>
            <person name="Durrens P."/>
            <person name="Casaregola S."/>
            <person name="Neuveglise C."/>
            <person name="Fairhead C."/>
            <person name="Marck C."/>
            <person name="Cruz J.A."/>
            <person name="Straub M.L."/>
            <person name="Kugler V."/>
            <person name="Sacerdot C."/>
            <person name="Uzunov Z."/>
            <person name="Thierry A."/>
            <person name="Weiss S."/>
            <person name="Bleykasten C."/>
            <person name="De Montigny J."/>
            <person name="Jacques N."/>
            <person name="Jung P."/>
            <person name="Lemaire M."/>
            <person name="Mallet S."/>
            <person name="Morel G."/>
            <person name="Richard G.F."/>
            <person name="Sarkar A."/>
            <person name="Savel G."/>
            <person name="Schacherer J."/>
            <person name="Seret M.L."/>
            <person name="Talla E."/>
            <person name="Samson G."/>
            <person name="Jubin C."/>
            <person name="Poulain J."/>
            <person name="Vacherie B."/>
            <person name="Barbe V."/>
            <person name="Pelletier E."/>
            <person name="Sherman D.J."/>
            <person name="Westhof E."/>
            <person name="Weissenbach J."/>
            <person name="Baret P.V."/>
            <person name="Wincker P."/>
            <person name="Gaillardin C."/>
            <person name="Dujon B."/>
            <person name="Souciet J.L."/>
        </authorList>
    </citation>
    <scope>NUCLEOTIDE SEQUENCE [LARGE SCALE GENOMIC DNA]</scope>
    <source>
        <strain evidence="8">ATCC MYA-4447 / BCRC 22081 / CBS 7064 / NBRC 10061 / NRRL Y-12695</strain>
    </source>
</reference>
<evidence type="ECO:0000256" key="4">
    <source>
        <dbReference type="RuleBase" id="RU363019"/>
    </source>
</evidence>
<dbReference type="InterPro" id="IPR029000">
    <property type="entry name" value="Cyclophilin-like_dom_sf"/>
</dbReference>
<accession>G8YI56</accession>
<feature type="chain" id="PRO_5007362038" description="Peptidyl-prolyl cis-trans isomerase" evidence="4">
    <location>
        <begin position="26"/>
        <end position="288"/>
    </location>
</feature>
<dbReference type="OrthoDB" id="271386at2759"/>
<dbReference type="EMBL" id="FO082052">
    <property type="protein sequence ID" value="CCE81108.1"/>
    <property type="molecule type" value="Genomic_DNA"/>
</dbReference>
<dbReference type="EMBL" id="FO082053">
    <property type="protein sequence ID" value="CCE80343.1"/>
    <property type="molecule type" value="Genomic_DNA"/>
</dbReference>
<dbReference type="PANTHER" id="PTHR11071:SF561">
    <property type="entry name" value="PEPTIDYL-PROLYL CIS-TRANS ISOMERASE D-RELATED"/>
    <property type="match status" value="1"/>
</dbReference>
<evidence type="ECO:0000256" key="1">
    <source>
        <dbReference type="ARBA" id="ARBA00000971"/>
    </source>
</evidence>
<organism evidence="7 8">
    <name type="scientific">Pichia sorbitophila (strain ATCC MYA-4447 / BCRC 22081 / CBS 7064 / NBRC 10061 / NRRL Y-12695)</name>
    <name type="common">Hybrid yeast</name>
    <dbReference type="NCBI Taxonomy" id="559304"/>
    <lineage>
        <taxon>Eukaryota</taxon>
        <taxon>Fungi</taxon>
        <taxon>Dikarya</taxon>
        <taxon>Ascomycota</taxon>
        <taxon>Saccharomycotina</taxon>
        <taxon>Pichiomycetes</taxon>
        <taxon>Debaryomycetaceae</taxon>
        <taxon>Millerozyma</taxon>
    </lineage>
</organism>
<sequence>MLFYNLLIVWVGLLALGFSAPAVSPEGVKELGTDEASFVHNDPVVTHKIEWEVIRKSVKKDTNKVKSKNLGKIGVALFGRTVPYTVNNMVHLFNRTYGYGFDDKTTFHRIIKDFMVQTGDFQYHDGTGSYSIYNSRGKFKDENFLLSHDKYGRLSMANSGPHTNKGQFFITTDNACPWLDGSYVVFGQVISGFDVLDALNSARTDKTDKPKDDYVFGKINIEVLDPTFESSYDWSNISDMGTFVTIASPRLSYEKLIIFISLSGLLWLLRRFYYARQARKDLEDSSYY</sequence>
<dbReference type="GO" id="GO:0003755">
    <property type="term" value="F:peptidyl-prolyl cis-trans isomerase activity"/>
    <property type="evidence" value="ECO:0007669"/>
    <property type="project" value="UniProtKB-UniRule"/>
</dbReference>
<evidence type="ECO:0000313" key="7">
    <source>
        <dbReference type="EMBL" id="CCE81108.1"/>
    </source>
</evidence>
<keyword evidence="3 4" id="KW-0413">Isomerase</keyword>
<dbReference type="InterPro" id="IPR002130">
    <property type="entry name" value="Cyclophilin-type_PPIase_dom"/>
</dbReference>
<feature type="domain" description="PPIase cyclophilin-type" evidence="5">
    <location>
        <begin position="65"/>
        <end position="221"/>
    </location>
</feature>
<keyword evidence="4" id="KW-0732">Signal</keyword>
<evidence type="ECO:0000256" key="3">
    <source>
        <dbReference type="ARBA" id="ARBA00023235"/>
    </source>
</evidence>
<dbReference type="Pfam" id="PF00160">
    <property type="entry name" value="Pro_isomerase"/>
    <property type="match status" value="1"/>
</dbReference>
<protein>
    <recommendedName>
        <fullName evidence="4">Peptidyl-prolyl cis-trans isomerase</fullName>
        <shortName evidence="4">PPIase</shortName>
        <ecNumber evidence="4">5.2.1.8</ecNumber>
    </recommendedName>
</protein>
<evidence type="ECO:0000313" key="6">
    <source>
        <dbReference type="EMBL" id="CCE80343.1"/>
    </source>
</evidence>
<dbReference type="GO" id="GO:0005737">
    <property type="term" value="C:cytoplasm"/>
    <property type="evidence" value="ECO:0007669"/>
    <property type="project" value="TreeGrafter"/>
</dbReference>
<feature type="signal peptide" evidence="4">
    <location>
        <begin position="1"/>
        <end position="25"/>
    </location>
</feature>
<evidence type="ECO:0000256" key="2">
    <source>
        <dbReference type="ARBA" id="ARBA00023110"/>
    </source>
</evidence>
<dbReference type="EC" id="5.2.1.8" evidence="4"/>
<dbReference type="GO" id="GO:0016018">
    <property type="term" value="F:cyclosporin A binding"/>
    <property type="evidence" value="ECO:0007669"/>
    <property type="project" value="TreeGrafter"/>
</dbReference>
<comment type="similarity">
    <text evidence="4">Belongs to the cyclophilin-type PPIase family.</text>
</comment>